<feature type="signal peptide" evidence="9">
    <location>
        <begin position="1"/>
        <end position="41"/>
    </location>
</feature>
<evidence type="ECO:0000256" key="2">
    <source>
        <dbReference type="ARBA" id="ARBA00004613"/>
    </source>
</evidence>
<dbReference type="EMBL" id="CP060713">
    <property type="protein sequence ID" value="QNN52392.1"/>
    <property type="molecule type" value="Genomic_DNA"/>
</dbReference>
<dbReference type="InterPro" id="IPR018511">
    <property type="entry name" value="Hemolysin-typ_Ca-bd_CS"/>
</dbReference>
<feature type="compositionally biased region" description="Polar residues" evidence="8">
    <location>
        <begin position="1544"/>
        <end position="1553"/>
    </location>
</feature>
<feature type="chain" id="PRO_5028875000" description="Calcium-binding protein" evidence="9">
    <location>
        <begin position="42"/>
        <end position="3199"/>
    </location>
</feature>
<dbReference type="PRINTS" id="PR01488">
    <property type="entry name" value="RTXTOXINA"/>
</dbReference>
<keyword evidence="9" id="KW-0732">Signal</keyword>
<evidence type="ECO:0000256" key="1">
    <source>
        <dbReference type="ARBA" id="ARBA00004370"/>
    </source>
</evidence>
<dbReference type="PANTHER" id="PTHR38340">
    <property type="entry name" value="S-LAYER PROTEIN"/>
    <property type="match status" value="1"/>
</dbReference>
<evidence type="ECO:0000313" key="10">
    <source>
        <dbReference type="EMBL" id="QNN52392.1"/>
    </source>
</evidence>
<feature type="region of interest" description="Disordered" evidence="8">
    <location>
        <begin position="2210"/>
        <end position="2235"/>
    </location>
</feature>
<feature type="region of interest" description="Disordered" evidence="8">
    <location>
        <begin position="2028"/>
        <end position="2066"/>
    </location>
</feature>
<dbReference type="GO" id="GO:0090729">
    <property type="term" value="F:toxin activity"/>
    <property type="evidence" value="ECO:0007669"/>
    <property type="project" value="UniProtKB-KW"/>
</dbReference>
<keyword evidence="7" id="KW-0472">Membrane</keyword>
<dbReference type="RefSeq" id="WP_187578234.1">
    <property type="nucleotide sequence ID" value="NZ_CP060713.1"/>
</dbReference>
<dbReference type="Pfam" id="PF00353">
    <property type="entry name" value="HemolysinCabind"/>
    <property type="match status" value="14"/>
</dbReference>
<protein>
    <recommendedName>
        <fullName evidence="12">Calcium-binding protein</fullName>
    </recommendedName>
</protein>
<dbReference type="KEGG" id="nmes:H9L09_18230"/>
<organism evidence="10 11">
    <name type="scientific">Nocardioides mesophilus</name>
    <dbReference type="NCBI Taxonomy" id="433659"/>
    <lineage>
        <taxon>Bacteria</taxon>
        <taxon>Bacillati</taxon>
        <taxon>Actinomycetota</taxon>
        <taxon>Actinomycetes</taxon>
        <taxon>Propionibacteriales</taxon>
        <taxon>Nocardioidaceae</taxon>
        <taxon>Nocardioides</taxon>
    </lineage>
</organism>
<feature type="compositionally biased region" description="Gly residues" evidence="8">
    <location>
        <begin position="2297"/>
        <end position="2318"/>
    </location>
</feature>
<dbReference type="GO" id="GO:0005576">
    <property type="term" value="C:extracellular region"/>
    <property type="evidence" value="ECO:0007669"/>
    <property type="project" value="UniProtKB-SubCell"/>
</dbReference>
<proteinExistence type="predicted"/>
<dbReference type="InterPro" id="IPR011049">
    <property type="entry name" value="Serralysin-like_metalloprot_C"/>
</dbReference>
<dbReference type="Proteomes" id="UP000515947">
    <property type="component" value="Chromosome"/>
</dbReference>
<comment type="subcellular location">
    <subcellularLocation>
        <location evidence="1">Membrane</location>
    </subcellularLocation>
    <subcellularLocation>
        <location evidence="2">Secreted</location>
    </subcellularLocation>
</comment>
<evidence type="ECO:0000256" key="6">
    <source>
        <dbReference type="ARBA" id="ARBA00023026"/>
    </source>
</evidence>
<dbReference type="GO" id="GO:0016020">
    <property type="term" value="C:membrane"/>
    <property type="evidence" value="ECO:0007669"/>
    <property type="project" value="UniProtKB-SubCell"/>
</dbReference>
<evidence type="ECO:0000256" key="5">
    <source>
        <dbReference type="ARBA" id="ARBA00022737"/>
    </source>
</evidence>
<evidence type="ECO:0000256" key="7">
    <source>
        <dbReference type="ARBA" id="ARBA00023136"/>
    </source>
</evidence>
<dbReference type="InterPro" id="IPR001343">
    <property type="entry name" value="Hemolysn_Ca-bd"/>
</dbReference>
<accession>A0A7G9R9W7</accession>
<evidence type="ECO:0000313" key="11">
    <source>
        <dbReference type="Proteomes" id="UP000515947"/>
    </source>
</evidence>
<feature type="compositionally biased region" description="Polar residues" evidence="8">
    <location>
        <begin position="1592"/>
        <end position="1607"/>
    </location>
</feature>
<dbReference type="InterPro" id="IPR003995">
    <property type="entry name" value="RTX_toxin_determinant-A"/>
</dbReference>
<dbReference type="InterPro" id="IPR050557">
    <property type="entry name" value="RTX_toxin/Mannuronan_C5-epim"/>
</dbReference>
<keyword evidence="5" id="KW-0677">Repeat</keyword>
<dbReference type="SUPFAM" id="SSF51120">
    <property type="entry name" value="beta-Roll"/>
    <property type="match status" value="7"/>
</dbReference>
<evidence type="ECO:0000256" key="9">
    <source>
        <dbReference type="SAM" id="SignalP"/>
    </source>
</evidence>
<evidence type="ECO:0000256" key="4">
    <source>
        <dbReference type="ARBA" id="ARBA00022656"/>
    </source>
</evidence>
<dbReference type="PRINTS" id="PR00313">
    <property type="entry name" value="CABNDNGRPT"/>
</dbReference>
<gene>
    <name evidence="10" type="ORF">H9L09_18230</name>
</gene>
<feature type="region of interest" description="Disordered" evidence="8">
    <location>
        <begin position="2805"/>
        <end position="2833"/>
    </location>
</feature>
<keyword evidence="6" id="KW-0843">Virulence</keyword>
<reference evidence="10 11" key="1">
    <citation type="submission" date="2020-08" db="EMBL/GenBank/DDBJ databases">
        <title>Genome sequence of Nocardioides mesophilus KACC 16243T.</title>
        <authorList>
            <person name="Hyun D.-W."/>
            <person name="Bae J.-W."/>
        </authorList>
    </citation>
    <scope>NUCLEOTIDE SEQUENCE [LARGE SCALE GENOMIC DNA]</scope>
    <source>
        <strain evidence="10 11">KACC 16243</strain>
    </source>
</reference>
<evidence type="ECO:0000256" key="8">
    <source>
        <dbReference type="SAM" id="MobiDB-lite"/>
    </source>
</evidence>
<evidence type="ECO:0008006" key="12">
    <source>
        <dbReference type="Google" id="ProtNLM"/>
    </source>
</evidence>
<name>A0A7G9R9W7_9ACTN</name>
<feature type="region of interest" description="Disordered" evidence="8">
    <location>
        <begin position="2297"/>
        <end position="2338"/>
    </location>
</feature>
<feature type="compositionally biased region" description="Low complexity" evidence="8">
    <location>
        <begin position="2319"/>
        <end position="2329"/>
    </location>
</feature>
<feature type="region of interest" description="Disordered" evidence="8">
    <location>
        <begin position="2712"/>
        <end position="2740"/>
    </location>
</feature>
<keyword evidence="3" id="KW-0964">Secreted</keyword>
<evidence type="ECO:0000256" key="3">
    <source>
        <dbReference type="ARBA" id="ARBA00022525"/>
    </source>
</evidence>
<keyword evidence="4" id="KW-0800">Toxin</keyword>
<keyword evidence="11" id="KW-1185">Reference proteome</keyword>
<dbReference type="Gene3D" id="2.150.10.10">
    <property type="entry name" value="Serralysin-like metalloprotease, C-terminal"/>
    <property type="match status" value="6"/>
</dbReference>
<sequence length="3199" mass="322666">MQVSRGTSIGSSNRRRRRFRLITTAVASLAVVTAAAGPASAVVGVRTADEKQTTELRVGVLAMATTIAAVGQTPELAEPLPFTRTSLADVLGLDDVMSTDLIGALAGTDLETAMNKVPGVNGAALNKDGTSLTFGFSRTITQPLELAQDDGNLRFGTAASAGSLTVSLATPANGEKFEVRVDAKQDDPLLKFALVSQPELALTVDIDTPEVDPFTAREGFTQVDVTGGRYRIHRDALITLRDPDGRGQLTLEDLRYSTLPDLFRIERDTETDQVDVGFDVALPDSVAVAGGVAKDRTGTLTVGAAPKDGVWPTASDATRTYGTALDQATSLSAVDGITALSKYTGATLAIQDAADVGFPQLSGGTGDLFAPGDELLDLLSTAAVAQIRCGLAPGSPPSGTPAPGDTVYCQAVTPAKLGRVTAATWHVNGSDGALVGADTATALAAVGASPDGTVRIDGSNGEPDLSVTLTAGGKQFTARTLPHTVQDVVARIGSLGDPAGDGQQPAASATVDLAAQRLDVDVDLRRGSSSQDLPIGNPGTLGALVGLTGMEDDESATVKATATDARFDLGFGVSTAKPVGEQDRDTVLLPGSEQLLSIGSLTAGQPQGADKVSARIGFLGVDAKVTEVKLGQDGTTAVALSLADGVGADSAAGLPLEDILDESGALDPKALRLDSTITAGISFTATEQQIPSPGGYATGKTAGSGSAAVSWAADGVPTVAFGAGYDALRVFDPVPATFLEGTATVTKGTPATAGTSGTAGTAGTPDQVSVTITGGDLYDRLGVAAGENVEVARRLMGPGVGCQNVRLLSATQLSCDGLTPQGVAAFADQQSVQLIVLGDPFALRDGILEGFSSALSSFERLDSDHVDGDGLDQDQYTSTLPLVALTPAQLATERGQLRTAIVSLTDAATEDEGATDSVGLPPVSSAQEMTAAVPDILDGSTGLTFDVDGDRLGVQIGAATGDKSLDSSLRFSIPQTGQVQGTETVKVPYYSSTELAIDVATATARPAVADGTATSSHVRLKLEGLEDDTLTVGAGQLTSVGASSTALLNLDVTTAYAAGSGALETTRTTGRAGNIAAVADLVVEGQDTSLHYEAPPTSSAGGAGTEQPAPENLQVQFVAEGLDGLAAALGNALDGAAPRNADADGSPVSAPLIGTDLDAGSDVAGTLDRLTTKLRDQLGGLDTEIPADMEDDLVTAVKAAVADAAGVSLDATVPVTAAVTCAGKACAEDEGPDVWDEVQITLAVTGDSVTKPMPFDLGLAGVNVRSDKEISTTTSWRLPLDLRLVRDVGPLVAVNGPLQVTTDAELPAGGIHAIVGYLPAVLTAKGGLDANRQVRVGVDVAPDSGARNTYDLFDLYDGKLQAKPSFRSGDGLNTETGVNLHFDTSASGVGTFDLSGDINVDWSPAGFREVTYDDVLIDMGGVVDSLATPFKVVDPYLGPVRDVVDVLRTPIPVVSDLSQLGGGDEISLLSLLASLGGGDARLELAVRVIKLVGFTADLVKAIAAFKKEPGATGVPLQNLEGGGALLTLDPSEVELASSCKETVRTTTGTSANPRVTRKTAPCEDVNEKADQAGGAGQTTNENRKGSRKPLNQRISETTKSVSGSTPGFSVPFMEDPDQLLDLVTGEGEATYFRMDFGSLVASVSYTQSFGPIMAGPVPIKPFVGGSISVEGRLAVGFDSYPQTLAVRRLSHPGAVTELETAYQGFDGVEQGAPDVIKEGFYIDDLDADGIDVPEVKLVTTIEAGAGVSIGIVTAGLKGGITLTINLDLNDPSGDGKLRTAEIRDIFDGNANCLFTVSATLEAFISIFIEIDLLLFSESWEFDLLRLGPYDLFSYGCEPKIPELVVWENGALALTSGARTGQRVSDTEDNADDYEVRQFDTGDTITYEVTGLNYVQRVEVAKKADASGYPVTIYEPAVAFSTAARTASPPTSTSPHVASLDSVKFVADGGNADDTLQFLQGEAFDDDGELVTTPFSAPVTATGGAANDVIVTGDGEDTVSGGEGNDSLDAGLGSDKLYGGAGDDLVAGKAGTDDIDGGTGNDRLQGGPGADRVAGGDGDDSVLGGPGRDVRAELVVKYGNDAAEMAGEQARLGFDSGDLLIGGPGVDTVDGGDGSDVVVGGVATSLTGGTLGSHLGTGSRVVNALVQNSDKTASHQKVTVTYPTVTVPGPEALDTLCDSGVLQTGSTGADYVTGGPEADVLVGSEGTDVLDGGQGPDELCGRNGDDQLSGDGAEEPSKVAAENLDVLRGGWGDDRIEGGAGDDVAFGDDVSLFRSGGRVLDGSLGSKADGNGADYLDGGDGADTLSGGGGSDQVVGGSGDDTTSGEGTDTAAQGGTAPPVSQRLLECNLQTRVVNGYVDLNGDLLGGPTGLAGVAPDDGRLAGLEVEGGLIQKLGGTTAYSGLLDGDLVVVEGRVDLDRDGDLADSMNETEAGQDTGVIDLPSMSGTGTNTAGDCILAGDGSDLLRGGAGSDYLGAGDGVDLLDGGDGNDLALGDEGTDVLLGGPHHDVLVGGVGDDELVGGEGDDRLRGNEGADAMVGGSENAGAKDGQDVLLGGRDDDVTVGENGTVVSAAVVGEVSGAAWAGSSLVPSSVLAGESSTARFAGSAVTCGTAAASRWVTLLPGGAETRTPTASPGTPTAYDELYGGYGCDWVFGSAGNDLVRGGQDADVVEGGPGADLAWGDAGDDTVVGGSTTSRSAAAKVVTGRSGAGVADGADEIRGDGGPDGEVGNDVLAGDNATPVRRADGGYDLTLRDVVVGSATTASTTTYGADLLFGSDELEAEGDDSDRIFGQGGDDLVRAGAGDDYVEGSSGQDTLSGGTGDDDLIGGSSSTAGTPTAARLAATVEDLDVSAATVQDGNDTVDAGAGDDVVLGDNGRITRPAGTTSFLLSLTRDVAMADVAAGASSGSDVLNGAEGDDVLYGQLDDTSAVLGSGDTIRGGAGDDAVVADLAVVTPTPAATLSAQKRLTSNSGMLDETVYVTGTSVPVTTGTSAMARVGGSDVVYGDAGDDVLRLGAGKDLANGGENADVVLGGDGDDALWGGRGHDRLFGGYGDDDLDLKLRAGLPALWSSVAGEEDSDGLVATTNGADLVYGGWGIDEMQADQGGAGREPGTDQLVDWIGNHNLYYVCDGPYGAGRVLRQSSPDVVQLLTDLVVAAGGTAVTNPGTLGFLDLGMVTTSDNNANNKPAPGAPGNFTCEG</sequence>
<dbReference type="PANTHER" id="PTHR38340:SF1">
    <property type="entry name" value="S-LAYER PROTEIN"/>
    <property type="match status" value="1"/>
</dbReference>
<dbReference type="GO" id="GO:0005509">
    <property type="term" value="F:calcium ion binding"/>
    <property type="evidence" value="ECO:0007669"/>
    <property type="project" value="InterPro"/>
</dbReference>
<feature type="region of interest" description="Disordered" evidence="8">
    <location>
        <begin position="1544"/>
        <end position="1610"/>
    </location>
</feature>
<dbReference type="PROSITE" id="PS00330">
    <property type="entry name" value="HEMOLYSIN_CALCIUM"/>
    <property type="match status" value="4"/>
</dbReference>